<accession>A0A9W9RUN5</accession>
<evidence type="ECO:0000313" key="2">
    <source>
        <dbReference type="Proteomes" id="UP001147752"/>
    </source>
</evidence>
<dbReference type="RefSeq" id="XP_056577046.1">
    <property type="nucleotide sequence ID" value="XM_056726195.1"/>
</dbReference>
<sequence>MLLFQDATLLTISYVHTFADAISSTNFFTAKKKYQQLFLMTMILYIHWAKKPPGRTMAIFGNY</sequence>
<comment type="caution">
    <text evidence="1">The sequence shown here is derived from an EMBL/GenBank/DDBJ whole genome shotgun (WGS) entry which is preliminary data.</text>
</comment>
<keyword evidence="2" id="KW-1185">Reference proteome</keyword>
<reference evidence="1" key="1">
    <citation type="submission" date="2022-12" db="EMBL/GenBank/DDBJ databases">
        <authorList>
            <person name="Petersen C."/>
        </authorList>
    </citation>
    <scope>NUCLEOTIDE SEQUENCE</scope>
    <source>
        <strain evidence="1">IBT 3081</strain>
    </source>
</reference>
<reference evidence="1" key="2">
    <citation type="journal article" date="2023" name="IMA Fungus">
        <title>Comparative genomic study of the Penicillium genus elucidates a diverse pangenome and 15 lateral gene transfer events.</title>
        <authorList>
            <person name="Petersen C."/>
            <person name="Sorensen T."/>
            <person name="Nielsen M.R."/>
            <person name="Sondergaard T.E."/>
            <person name="Sorensen J.L."/>
            <person name="Fitzpatrick D.A."/>
            <person name="Frisvad J.C."/>
            <person name="Nielsen K.L."/>
        </authorList>
    </citation>
    <scope>NUCLEOTIDE SEQUENCE</scope>
    <source>
        <strain evidence="1">IBT 3081</strain>
    </source>
</reference>
<dbReference type="GeneID" id="81465378"/>
<dbReference type="Proteomes" id="UP001147752">
    <property type="component" value="Unassembled WGS sequence"/>
</dbReference>
<dbReference type="AlphaFoldDB" id="A0A9W9RUN5"/>
<proteinExistence type="predicted"/>
<protein>
    <submittedName>
        <fullName evidence="1">Uncharacterized protein</fullName>
    </submittedName>
</protein>
<name>A0A9W9RUN5_9EURO</name>
<organism evidence="1 2">
    <name type="scientific">Penicillium concentricum</name>
    <dbReference type="NCBI Taxonomy" id="293559"/>
    <lineage>
        <taxon>Eukaryota</taxon>
        <taxon>Fungi</taxon>
        <taxon>Dikarya</taxon>
        <taxon>Ascomycota</taxon>
        <taxon>Pezizomycotina</taxon>
        <taxon>Eurotiomycetes</taxon>
        <taxon>Eurotiomycetidae</taxon>
        <taxon>Eurotiales</taxon>
        <taxon>Aspergillaceae</taxon>
        <taxon>Penicillium</taxon>
    </lineage>
</organism>
<dbReference type="EMBL" id="JAPZBT010000003">
    <property type="protein sequence ID" value="KAJ5365579.1"/>
    <property type="molecule type" value="Genomic_DNA"/>
</dbReference>
<evidence type="ECO:0000313" key="1">
    <source>
        <dbReference type="EMBL" id="KAJ5365579.1"/>
    </source>
</evidence>
<gene>
    <name evidence="1" type="ORF">N7517_008465</name>
</gene>